<name>A0ABP8RNC0_9PSEU</name>
<evidence type="ECO:0000256" key="4">
    <source>
        <dbReference type="ARBA" id="ARBA00022825"/>
    </source>
</evidence>
<dbReference type="PROSITE" id="PS00138">
    <property type="entry name" value="SUBTILASE_SER"/>
    <property type="match status" value="1"/>
</dbReference>
<accession>A0ABP8RNC0</accession>
<dbReference type="EMBL" id="BAABGT010000027">
    <property type="protein sequence ID" value="GAA4543504.1"/>
    <property type="molecule type" value="Genomic_DNA"/>
</dbReference>
<dbReference type="SUPFAM" id="SSF52743">
    <property type="entry name" value="Subtilisin-like"/>
    <property type="match status" value="1"/>
</dbReference>
<protein>
    <recommendedName>
        <fullName evidence="6">Peptidase S8/S53 domain-containing protein</fullName>
    </recommendedName>
</protein>
<evidence type="ECO:0000259" key="6">
    <source>
        <dbReference type="Pfam" id="PF00082"/>
    </source>
</evidence>
<feature type="active site" description="Charge relay system" evidence="5">
    <location>
        <position position="191"/>
    </location>
</feature>
<evidence type="ECO:0000256" key="5">
    <source>
        <dbReference type="PROSITE-ProRule" id="PRU01240"/>
    </source>
</evidence>
<dbReference type="PANTHER" id="PTHR43806:SF11">
    <property type="entry name" value="CEREVISIN-RELATED"/>
    <property type="match status" value="1"/>
</dbReference>
<reference evidence="8" key="1">
    <citation type="journal article" date="2019" name="Int. J. Syst. Evol. Microbiol.">
        <title>The Global Catalogue of Microorganisms (GCM) 10K type strain sequencing project: providing services to taxonomists for standard genome sequencing and annotation.</title>
        <authorList>
            <consortium name="The Broad Institute Genomics Platform"/>
            <consortium name="The Broad Institute Genome Sequencing Center for Infectious Disease"/>
            <person name="Wu L."/>
            <person name="Ma J."/>
        </authorList>
    </citation>
    <scope>NUCLEOTIDE SEQUENCE [LARGE SCALE GENOMIC DNA]</scope>
    <source>
        <strain evidence="8">JCM 17906</strain>
    </source>
</reference>
<dbReference type="Proteomes" id="UP001501598">
    <property type="component" value="Unassembled WGS sequence"/>
</dbReference>
<organism evidence="7 8">
    <name type="scientific">Pseudonocardia xishanensis</name>
    <dbReference type="NCBI Taxonomy" id="630995"/>
    <lineage>
        <taxon>Bacteria</taxon>
        <taxon>Bacillati</taxon>
        <taxon>Actinomycetota</taxon>
        <taxon>Actinomycetes</taxon>
        <taxon>Pseudonocardiales</taxon>
        <taxon>Pseudonocardiaceae</taxon>
        <taxon>Pseudonocardia</taxon>
    </lineage>
</organism>
<dbReference type="Pfam" id="PF00082">
    <property type="entry name" value="Peptidase_S8"/>
    <property type="match status" value="1"/>
</dbReference>
<dbReference type="PROSITE" id="PS51892">
    <property type="entry name" value="SUBTILASE"/>
    <property type="match status" value="1"/>
</dbReference>
<dbReference type="InterPro" id="IPR023828">
    <property type="entry name" value="Peptidase_S8_Ser-AS"/>
</dbReference>
<dbReference type="PANTHER" id="PTHR43806">
    <property type="entry name" value="PEPTIDASE S8"/>
    <property type="match status" value="1"/>
</dbReference>
<evidence type="ECO:0000313" key="7">
    <source>
        <dbReference type="EMBL" id="GAA4543504.1"/>
    </source>
</evidence>
<feature type="active site" description="Charge relay system" evidence="5">
    <location>
        <position position="391"/>
    </location>
</feature>
<evidence type="ECO:0000256" key="1">
    <source>
        <dbReference type="ARBA" id="ARBA00011073"/>
    </source>
</evidence>
<sequence length="438" mass="45315">MRFTPGAEGVAYRPRELILLTGDGEQVERARGIMASRERQDSESLRFSDGVRANEGAVIVRAFGVEDPEVVVELLRSSGIPAQLNHVLFAHCDGGCCEPHPAAAGGVAGSPVYATPVYATPVYATPVYATPVYATPVYATPVYATGAEKATGVRRTSARCVSEADAKAVRDVLQGAAATKAAAEADVVIIDTGKPSPDHDSGVLGVPNGLSTGADVPDADGNDRVDPCASHGRFIEGIVRRIAPRARVAVIRAIHPEGDGDEGDIAEIISALPAPPARGGVLNLSFGGYVPDTTDGLALAAAIAGARSRGWTVVASAGNDATCRRTYPAALPGVISVGAIGPHGPAPFTNYGPWVRACAPGVDLVSTFLDRFDADTEMGELTGWARWSGTSFSAPVVAGVLIQEALSRDISVTDAVARVIDAEGLLRLHNLGTVVNRL</sequence>
<evidence type="ECO:0000256" key="2">
    <source>
        <dbReference type="ARBA" id="ARBA00022670"/>
    </source>
</evidence>
<feature type="active site" description="Charge relay system" evidence="5">
    <location>
        <position position="231"/>
    </location>
</feature>
<comment type="caution">
    <text evidence="7">The sequence shown here is derived from an EMBL/GenBank/DDBJ whole genome shotgun (WGS) entry which is preliminary data.</text>
</comment>
<keyword evidence="2 5" id="KW-0645">Protease</keyword>
<keyword evidence="4 5" id="KW-0720">Serine protease</keyword>
<evidence type="ECO:0000313" key="8">
    <source>
        <dbReference type="Proteomes" id="UP001501598"/>
    </source>
</evidence>
<dbReference type="InterPro" id="IPR050131">
    <property type="entry name" value="Peptidase_S8_subtilisin-like"/>
</dbReference>
<feature type="domain" description="Peptidase S8/S53" evidence="6">
    <location>
        <begin position="239"/>
        <end position="401"/>
    </location>
</feature>
<comment type="similarity">
    <text evidence="1 5">Belongs to the peptidase S8 family.</text>
</comment>
<evidence type="ECO:0000256" key="3">
    <source>
        <dbReference type="ARBA" id="ARBA00022801"/>
    </source>
</evidence>
<dbReference type="InterPro" id="IPR000209">
    <property type="entry name" value="Peptidase_S8/S53_dom"/>
</dbReference>
<dbReference type="Gene3D" id="3.40.50.200">
    <property type="entry name" value="Peptidase S8/S53 domain"/>
    <property type="match status" value="1"/>
</dbReference>
<keyword evidence="3 5" id="KW-0378">Hydrolase</keyword>
<proteinExistence type="inferred from homology"/>
<dbReference type="InterPro" id="IPR036852">
    <property type="entry name" value="Peptidase_S8/S53_dom_sf"/>
</dbReference>
<gene>
    <name evidence="7" type="ORF">GCM10023175_20370</name>
</gene>
<keyword evidence="8" id="KW-1185">Reference proteome</keyword>